<sequence length="90" mass="10143">MISQAVLGRPSLRTSATVDMIEWFRGGVVVLRLTNEEALSSNCECPAEPFGVRHFVPFETIAYHHEPGTIRGPVHCFDSEQLDFIDLSFY</sequence>
<dbReference type="InParanoid" id="H0EU51"/>
<evidence type="ECO:0000313" key="1">
    <source>
        <dbReference type="EMBL" id="EHK97940.1"/>
    </source>
</evidence>
<comment type="caution">
    <text evidence="1">The sequence shown here is derived from an EMBL/GenBank/DDBJ whole genome shotgun (WGS) entry which is preliminary data.</text>
</comment>
<evidence type="ECO:0000313" key="2">
    <source>
        <dbReference type="Proteomes" id="UP000005446"/>
    </source>
</evidence>
<organism evidence="1 2">
    <name type="scientific">Glarea lozoyensis (strain ATCC 74030 / MF5533)</name>
    <dbReference type="NCBI Taxonomy" id="1104152"/>
    <lineage>
        <taxon>Eukaryota</taxon>
        <taxon>Fungi</taxon>
        <taxon>Dikarya</taxon>
        <taxon>Ascomycota</taxon>
        <taxon>Pezizomycotina</taxon>
        <taxon>Leotiomycetes</taxon>
        <taxon>Helotiales</taxon>
        <taxon>Helotiaceae</taxon>
        <taxon>Glarea</taxon>
    </lineage>
</organism>
<keyword evidence="2" id="KW-1185">Reference proteome</keyword>
<name>H0EU51_GLAL7</name>
<dbReference type="AlphaFoldDB" id="H0EU51"/>
<protein>
    <submittedName>
        <fullName evidence="1">Uncharacterized protein</fullName>
    </submittedName>
</protein>
<dbReference type="HOGENOM" id="CLU_2441054_0_0_1"/>
<dbReference type="Proteomes" id="UP000005446">
    <property type="component" value="Unassembled WGS sequence"/>
</dbReference>
<proteinExistence type="predicted"/>
<accession>H0EU51</accession>
<gene>
    <name evidence="1" type="ORF">M7I_6280</name>
</gene>
<dbReference type="EMBL" id="AGUE01000168">
    <property type="protein sequence ID" value="EHK97940.1"/>
    <property type="molecule type" value="Genomic_DNA"/>
</dbReference>
<reference evidence="1 2" key="1">
    <citation type="journal article" date="2012" name="Eukaryot. Cell">
        <title>Genome sequence of the fungus Glarea lozoyensis: the first genome sequence of a species from the Helotiaceae family.</title>
        <authorList>
            <person name="Youssar L."/>
            <person name="Gruening B.A."/>
            <person name="Erxleben A."/>
            <person name="Guenther S."/>
            <person name="Huettel W."/>
        </authorList>
    </citation>
    <scope>NUCLEOTIDE SEQUENCE [LARGE SCALE GENOMIC DNA]</scope>
    <source>
        <strain evidence="2">ATCC 74030 / MF5533</strain>
    </source>
</reference>